<dbReference type="Proteomes" id="UP001058974">
    <property type="component" value="Chromosome 7"/>
</dbReference>
<reference evidence="1 2" key="1">
    <citation type="journal article" date="2022" name="Nat. Genet.">
        <title>Improved pea reference genome and pan-genome highlight genomic features and evolutionary characteristics.</title>
        <authorList>
            <person name="Yang T."/>
            <person name="Liu R."/>
            <person name="Luo Y."/>
            <person name="Hu S."/>
            <person name="Wang D."/>
            <person name="Wang C."/>
            <person name="Pandey M.K."/>
            <person name="Ge S."/>
            <person name="Xu Q."/>
            <person name="Li N."/>
            <person name="Li G."/>
            <person name="Huang Y."/>
            <person name="Saxena R.K."/>
            <person name="Ji Y."/>
            <person name="Li M."/>
            <person name="Yan X."/>
            <person name="He Y."/>
            <person name="Liu Y."/>
            <person name="Wang X."/>
            <person name="Xiang C."/>
            <person name="Varshney R.K."/>
            <person name="Ding H."/>
            <person name="Gao S."/>
            <person name="Zong X."/>
        </authorList>
    </citation>
    <scope>NUCLEOTIDE SEQUENCE [LARGE SCALE GENOMIC DNA]</scope>
    <source>
        <strain evidence="1 2">cv. Zhongwan 6</strain>
    </source>
</reference>
<proteinExistence type="predicted"/>
<comment type="caution">
    <text evidence="1">The sequence shown here is derived from an EMBL/GenBank/DDBJ whole genome shotgun (WGS) entry which is preliminary data.</text>
</comment>
<evidence type="ECO:0000313" key="1">
    <source>
        <dbReference type="EMBL" id="KAI5387841.1"/>
    </source>
</evidence>
<dbReference type="AlphaFoldDB" id="A0A9D4VSA4"/>
<protein>
    <submittedName>
        <fullName evidence="1">Uncharacterized protein</fullName>
    </submittedName>
</protein>
<dbReference type="Gramene" id="Psat07G0379800-T1">
    <property type="protein sequence ID" value="KAI5387841.1"/>
    <property type="gene ID" value="KIW84_073798"/>
</dbReference>
<dbReference type="EMBL" id="JAMSHJ010000007">
    <property type="protein sequence ID" value="KAI5387841.1"/>
    <property type="molecule type" value="Genomic_DNA"/>
</dbReference>
<gene>
    <name evidence="1" type="ORF">KIW84_073798</name>
</gene>
<sequence>MAWRILSNSRALWLPLSRFKYGDTKALNLDHAWPVKCKKQYLWWRDLRLSTGYAPENIGWFGSNVTFKLGKGVDIDFWNNMWCGVDATSECMGAIRHTHRIIQNRNLSDKFVWWRDQIGFSVIPAHAILLKGRLGSSILHAIEARTNRLI</sequence>
<keyword evidence="2" id="KW-1185">Reference proteome</keyword>
<organism evidence="1 2">
    <name type="scientific">Pisum sativum</name>
    <name type="common">Garden pea</name>
    <name type="synonym">Lathyrus oleraceus</name>
    <dbReference type="NCBI Taxonomy" id="3888"/>
    <lineage>
        <taxon>Eukaryota</taxon>
        <taxon>Viridiplantae</taxon>
        <taxon>Streptophyta</taxon>
        <taxon>Embryophyta</taxon>
        <taxon>Tracheophyta</taxon>
        <taxon>Spermatophyta</taxon>
        <taxon>Magnoliopsida</taxon>
        <taxon>eudicotyledons</taxon>
        <taxon>Gunneridae</taxon>
        <taxon>Pentapetalae</taxon>
        <taxon>rosids</taxon>
        <taxon>fabids</taxon>
        <taxon>Fabales</taxon>
        <taxon>Fabaceae</taxon>
        <taxon>Papilionoideae</taxon>
        <taxon>50 kb inversion clade</taxon>
        <taxon>NPAAA clade</taxon>
        <taxon>Hologalegina</taxon>
        <taxon>IRL clade</taxon>
        <taxon>Fabeae</taxon>
        <taxon>Lathyrus</taxon>
    </lineage>
</organism>
<evidence type="ECO:0000313" key="2">
    <source>
        <dbReference type="Proteomes" id="UP001058974"/>
    </source>
</evidence>
<accession>A0A9D4VSA4</accession>
<name>A0A9D4VSA4_PEA</name>